<dbReference type="AlphaFoldDB" id="K0MF15"/>
<dbReference type="Gene3D" id="3.40.190.10">
    <property type="entry name" value="Periplasmic binding protein-like II"/>
    <property type="match status" value="1"/>
</dbReference>
<evidence type="ECO:0000313" key="4">
    <source>
        <dbReference type="Proteomes" id="UP000008035"/>
    </source>
</evidence>
<dbReference type="HOGENOM" id="CLU_045683_0_0_4"/>
<accession>K0MF15</accession>
<dbReference type="PIRSF" id="PIRSF017082">
    <property type="entry name" value="YflP"/>
    <property type="match status" value="1"/>
</dbReference>
<reference evidence="3 4" key="1">
    <citation type="journal article" date="2012" name="BMC Genomics">
        <title>Comparative genomics of the classical Bordetella subspecies: the evolution and exchange of virulence-associated diversity amongst closely related pathogens.</title>
        <authorList>
            <person name="Park J."/>
            <person name="Zhang Y."/>
            <person name="Buboltz A.M."/>
            <person name="Zhang X."/>
            <person name="Schuster S.C."/>
            <person name="Ahuja U."/>
            <person name="Liu M."/>
            <person name="Miller J.F."/>
            <person name="Sebaihia M."/>
            <person name="Bentley S.D."/>
            <person name="Parkhill J."/>
            <person name="Harvill E.T."/>
        </authorList>
    </citation>
    <scope>NUCLEOTIDE SEQUENCE [LARGE SCALE GENOMIC DNA]</scope>
    <source>
        <strain evidence="3 4">Bpp5</strain>
    </source>
</reference>
<evidence type="ECO:0000256" key="2">
    <source>
        <dbReference type="SAM" id="SignalP"/>
    </source>
</evidence>
<feature type="chain" id="PRO_5003834818" evidence="2">
    <location>
        <begin position="31"/>
        <end position="347"/>
    </location>
</feature>
<evidence type="ECO:0000313" key="3">
    <source>
        <dbReference type="EMBL" id="CCJ48639.1"/>
    </source>
</evidence>
<gene>
    <name evidence="3" type="ordered locus">BN117_1306</name>
</gene>
<dbReference type="InterPro" id="IPR006311">
    <property type="entry name" value="TAT_signal"/>
</dbReference>
<dbReference type="CDD" id="cd13578">
    <property type="entry name" value="PBP2_Bug27"/>
    <property type="match status" value="1"/>
</dbReference>
<dbReference type="PROSITE" id="PS51318">
    <property type="entry name" value="TAT"/>
    <property type="match status" value="1"/>
</dbReference>
<dbReference type="Proteomes" id="UP000008035">
    <property type="component" value="Chromosome"/>
</dbReference>
<dbReference type="PANTHER" id="PTHR42928">
    <property type="entry name" value="TRICARBOXYLATE-BINDING PROTEIN"/>
    <property type="match status" value="1"/>
</dbReference>
<dbReference type="Pfam" id="PF03401">
    <property type="entry name" value="TctC"/>
    <property type="match status" value="1"/>
</dbReference>
<evidence type="ECO:0000256" key="1">
    <source>
        <dbReference type="ARBA" id="ARBA00006987"/>
    </source>
</evidence>
<name>K0MF15_BORPB</name>
<dbReference type="RefSeq" id="WP_015039277.1">
    <property type="nucleotide sequence ID" value="NC_018828.1"/>
</dbReference>
<dbReference type="SUPFAM" id="SSF53850">
    <property type="entry name" value="Periplasmic binding protein-like II"/>
    <property type="match status" value="1"/>
</dbReference>
<dbReference type="InterPro" id="IPR005064">
    <property type="entry name" value="BUG"/>
</dbReference>
<keyword evidence="2" id="KW-0732">Signal</keyword>
<comment type="similarity">
    <text evidence="1">Belongs to the UPF0065 (bug) family.</text>
</comment>
<dbReference type="Gene3D" id="3.40.190.150">
    <property type="entry name" value="Bordetella uptake gene, domain 1"/>
    <property type="match status" value="2"/>
</dbReference>
<sequence>MTILANFTRRLTLAATLATALAAFGPAAQAAGFPAEGRPVRIVVGFPPGGGADVLARAIAPGLAGKLSGNVIVENRPGAGGLTATEYVAKSAPDGYTLYIATPGSFTIWPNLRKLNYDPSKDFAPISTLVTMPNLLVVSPSTPYRSVKDVIAAAKAPGGQIDYASGGVATIGQIAGEQFKLMAGLKMTHVPYKGTTPALTDVMGGLVPLTFCDPSAKGMIDSGKLRLLAVTTSKRSPLFPDTPTMDEAGVPGYDLMNWYGIVAPAGTPAEVVQRLNDALVEVMAQPEVVQRLNDALVEVMAQPEVVQRLAAAGMEATSSAPDGFGRLMATERAKWGKLVEQASMRAE</sequence>
<organism evidence="3 4">
    <name type="scientific">Bordetella parapertussis (strain Bpp5)</name>
    <dbReference type="NCBI Taxonomy" id="1208660"/>
    <lineage>
        <taxon>Bacteria</taxon>
        <taxon>Pseudomonadati</taxon>
        <taxon>Pseudomonadota</taxon>
        <taxon>Betaproteobacteria</taxon>
        <taxon>Burkholderiales</taxon>
        <taxon>Alcaligenaceae</taxon>
        <taxon>Bordetella</taxon>
    </lineage>
</organism>
<feature type="signal peptide" evidence="2">
    <location>
        <begin position="1"/>
        <end position="30"/>
    </location>
</feature>
<proteinExistence type="inferred from homology"/>
<dbReference type="PANTHER" id="PTHR42928:SF5">
    <property type="entry name" value="BLR1237 PROTEIN"/>
    <property type="match status" value="1"/>
</dbReference>
<dbReference type="InterPro" id="IPR042100">
    <property type="entry name" value="Bug_dom1"/>
</dbReference>
<dbReference type="EMBL" id="HE965803">
    <property type="protein sequence ID" value="CCJ48639.1"/>
    <property type="molecule type" value="Genomic_DNA"/>
</dbReference>
<dbReference type="KEGG" id="bpar:BN117_1306"/>
<protein>
    <submittedName>
        <fullName evidence="3">Exported protein</fullName>
    </submittedName>
</protein>